<dbReference type="EMBL" id="UYRR01006283">
    <property type="protein sequence ID" value="VDK22491.1"/>
    <property type="molecule type" value="Genomic_DNA"/>
</dbReference>
<evidence type="ECO:0000313" key="13">
    <source>
        <dbReference type="Proteomes" id="UP000267096"/>
    </source>
</evidence>
<dbReference type="Gene3D" id="2.60.40.1510">
    <property type="entry name" value="ntegrin, alpha v. Chain A, domain 3"/>
    <property type="match status" value="1"/>
</dbReference>
<evidence type="ECO:0000256" key="5">
    <source>
        <dbReference type="ARBA" id="ARBA00022989"/>
    </source>
</evidence>
<dbReference type="SMART" id="SM00187">
    <property type="entry name" value="INB"/>
    <property type="match status" value="1"/>
</dbReference>
<name>A0A0M3J8W5_ANISI</name>
<keyword evidence="7" id="KW-0472">Membrane</keyword>
<dbReference type="Pfam" id="PF00362">
    <property type="entry name" value="Integrin_beta"/>
    <property type="match status" value="1"/>
</dbReference>
<keyword evidence="8" id="KW-1015">Disulfide bond</keyword>
<accession>A0A0M3J8W5</accession>
<keyword evidence="9" id="KW-0325">Glycoprotein</keyword>
<dbReference type="InterPro" id="IPR036465">
    <property type="entry name" value="vWFA_dom_sf"/>
</dbReference>
<dbReference type="GO" id="GO:0005178">
    <property type="term" value="F:integrin binding"/>
    <property type="evidence" value="ECO:0007669"/>
    <property type="project" value="TreeGrafter"/>
</dbReference>
<feature type="domain" description="Integrin beta subunit VWA" evidence="11">
    <location>
        <begin position="2"/>
        <end position="186"/>
    </location>
</feature>
<dbReference type="InterPro" id="IPR032695">
    <property type="entry name" value="Integrin_dom_sf"/>
</dbReference>
<keyword evidence="4" id="KW-0677">Repeat</keyword>
<dbReference type="AlphaFoldDB" id="A0A0M3J8W5"/>
<dbReference type="GO" id="GO:0033627">
    <property type="term" value="P:cell adhesion mediated by integrin"/>
    <property type="evidence" value="ECO:0007669"/>
    <property type="project" value="TreeGrafter"/>
</dbReference>
<evidence type="ECO:0000259" key="11">
    <source>
        <dbReference type="SMART" id="SM00187"/>
    </source>
</evidence>
<dbReference type="GO" id="GO:0005925">
    <property type="term" value="C:focal adhesion"/>
    <property type="evidence" value="ECO:0007669"/>
    <property type="project" value="TreeGrafter"/>
</dbReference>
<dbReference type="InterPro" id="IPR002369">
    <property type="entry name" value="Integrin_bsu_VWA"/>
</dbReference>
<protein>
    <recommendedName>
        <fullName evidence="10">Integrin beta</fullName>
    </recommendedName>
</protein>
<evidence type="ECO:0000256" key="3">
    <source>
        <dbReference type="ARBA" id="ARBA00022692"/>
    </source>
</evidence>
<keyword evidence="3 10" id="KW-0812">Transmembrane</keyword>
<dbReference type="PANTHER" id="PTHR10082:SF60">
    <property type="entry name" value="INTEGRIN BETA-PS"/>
    <property type="match status" value="1"/>
</dbReference>
<dbReference type="GO" id="GO:0009986">
    <property type="term" value="C:cell surface"/>
    <property type="evidence" value="ECO:0007669"/>
    <property type="project" value="TreeGrafter"/>
</dbReference>
<evidence type="ECO:0000313" key="14">
    <source>
        <dbReference type="WBParaSite" id="ASIM_0000402401-mRNA-1"/>
    </source>
</evidence>
<dbReference type="GO" id="GO:0007229">
    <property type="term" value="P:integrin-mediated signaling pathway"/>
    <property type="evidence" value="ECO:0007669"/>
    <property type="project" value="UniProtKB-KW"/>
</dbReference>
<reference evidence="12 13" key="2">
    <citation type="submission" date="2018-11" db="EMBL/GenBank/DDBJ databases">
        <authorList>
            <consortium name="Pathogen Informatics"/>
        </authorList>
    </citation>
    <scope>NUCLEOTIDE SEQUENCE [LARGE SCALE GENOMIC DNA]</scope>
</reference>
<evidence type="ECO:0000256" key="7">
    <source>
        <dbReference type="ARBA" id="ARBA00023136"/>
    </source>
</evidence>
<comment type="similarity">
    <text evidence="2 10">Belongs to the integrin beta chain family.</text>
</comment>
<evidence type="ECO:0000256" key="4">
    <source>
        <dbReference type="ARBA" id="ARBA00022737"/>
    </source>
</evidence>
<evidence type="ECO:0000256" key="8">
    <source>
        <dbReference type="ARBA" id="ARBA00023157"/>
    </source>
</evidence>
<evidence type="ECO:0000256" key="6">
    <source>
        <dbReference type="ARBA" id="ARBA00023037"/>
    </source>
</evidence>
<dbReference type="GO" id="GO:0098609">
    <property type="term" value="P:cell-cell adhesion"/>
    <property type="evidence" value="ECO:0007669"/>
    <property type="project" value="TreeGrafter"/>
</dbReference>
<evidence type="ECO:0000256" key="1">
    <source>
        <dbReference type="ARBA" id="ARBA00004479"/>
    </source>
</evidence>
<dbReference type="GO" id="GO:0016477">
    <property type="term" value="P:cell migration"/>
    <property type="evidence" value="ECO:0007669"/>
    <property type="project" value="TreeGrafter"/>
</dbReference>
<proteinExistence type="inferred from homology"/>
<dbReference type="PANTHER" id="PTHR10082">
    <property type="entry name" value="INTEGRIN BETA SUBUNIT"/>
    <property type="match status" value="1"/>
</dbReference>
<dbReference type="PRINTS" id="PR01186">
    <property type="entry name" value="INTEGRINB"/>
</dbReference>
<evidence type="ECO:0000256" key="2">
    <source>
        <dbReference type="ARBA" id="ARBA00007449"/>
    </source>
</evidence>
<keyword evidence="13" id="KW-1185">Reference proteome</keyword>
<gene>
    <name evidence="12" type="ORF">ASIM_LOCUS3848</name>
</gene>
<dbReference type="GO" id="GO:0008305">
    <property type="term" value="C:integrin complex"/>
    <property type="evidence" value="ECO:0007669"/>
    <property type="project" value="TreeGrafter"/>
</dbReference>
<dbReference type="Proteomes" id="UP000267096">
    <property type="component" value="Unassembled WGS sequence"/>
</dbReference>
<evidence type="ECO:0000313" key="12">
    <source>
        <dbReference type="EMBL" id="VDK22491.1"/>
    </source>
</evidence>
<dbReference type="SUPFAM" id="SSF69179">
    <property type="entry name" value="Integrin domains"/>
    <property type="match status" value="1"/>
</dbReference>
<keyword evidence="5" id="KW-1133">Transmembrane helix</keyword>
<keyword evidence="6 10" id="KW-0401">Integrin</keyword>
<dbReference type="SUPFAM" id="SSF53300">
    <property type="entry name" value="vWA-like"/>
    <property type="match status" value="1"/>
</dbReference>
<sequence>MLLKKRIHSLAGVVVPNDGKCHLDTRGYYTKSLEQDYPSIALLHQKIKERKANLIFAVTEKNKQLYRQLSEALPDVSSSVGVLADDSRNIVTLIEDEYRKISQKIIMVDNANATQGIRLSYRSKCLSGRALKETNVCDGIKVGDEVTFEVTLEATHCVKQRDFALRIGPSGLDETLAVDVHVQCDCDCQLHVSD</sequence>
<keyword evidence="10" id="KW-0130">Cell adhesion</keyword>
<dbReference type="OrthoDB" id="410592at2759"/>
<evidence type="ECO:0000256" key="10">
    <source>
        <dbReference type="RuleBase" id="RU000633"/>
    </source>
</evidence>
<dbReference type="GO" id="GO:0007160">
    <property type="term" value="P:cell-matrix adhesion"/>
    <property type="evidence" value="ECO:0007669"/>
    <property type="project" value="TreeGrafter"/>
</dbReference>
<dbReference type="InterPro" id="IPR015812">
    <property type="entry name" value="Integrin_bsu"/>
</dbReference>
<reference evidence="14" key="1">
    <citation type="submission" date="2017-02" db="UniProtKB">
        <authorList>
            <consortium name="WormBaseParasite"/>
        </authorList>
    </citation>
    <scope>IDENTIFICATION</scope>
</reference>
<dbReference type="WBParaSite" id="ASIM_0000402401-mRNA-1">
    <property type="protein sequence ID" value="ASIM_0000402401-mRNA-1"/>
    <property type="gene ID" value="ASIM_0000402401"/>
</dbReference>
<dbReference type="Gene3D" id="3.40.50.410">
    <property type="entry name" value="von Willebrand factor, type A domain"/>
    <property type="match status" value="1"/>
</dbReference>
<evidence type="ECO:0000256" key="9">
    <source>
        <dbReference type="ARBA" id="ARBA00023180"/>
    </source>
</evidence>
<comment type="subcellular location">
    <subcellularLocation>
        <location evidence="10">Cell membrane</location>
        <topology evidence="10">Single-pass type I membrane protein</topology>
    </subcellularLocation>
    <subcellularLocation>
        <location evidence="1">Membrane</location>
        <topology evidence="1">Single-pass type I membrane protein</topology>
    </subcellularLocation>
</comment>
<organism evidence="14">
    <name type="scientific">Anisakis simplex</name>
    <name type="common">Herring worm</name>
    <dbReference type="NCBI Taxonomy" id="6269"/>
    <lineage>
        <taxon>Eukaryota</taxon>
        <taxon>Metazoa</taxon>
        <taxon>Ecdysozoa</taxon>
        <taxon>Nematoda</taxon>
        <taxon>Chromadorea</taxon>
        <taxon>Rhabditida</taxon>
        <taxon>Spirurina</taxon>
        <taxon>Ascaridomorpha</taxon>
        <taxon>Ascaridoidea</taxon>
        <taxon>Anisakidae</taxon>
        <taxon>Anisakis</taxon>
        <taxon>Anisakis simplex complex</taxon>
    </lineage>
</organism>